<evidence type="ECO:0000256" key="1">
    <source>
        <dbReference type="ARBA" id="ARBA00022737"/>
    </source>
</evidence>
<keyword evidence="5" id="KW-0418">Kinase</keyword>
<organism evidence="5 6">
    <name type="scientific">Clonorchis sinensis</name>
    <name type="common">Chinese liver fluke</name>
    <dbReference type="NCBI Taxonomy" id="79923"/>
    <lineage>
        <taxon>Eukaryota</taxon>
        <taxon>Metazoa</taxon>
        <taxon>Spiralia</taxon>
        <taxon>Lophotrochozoa</taxon>
        <taxon>Platyhelminthes</taxon>
        <taxon>Trematoda</taxon>
        <taxon>Digenea</taxon>
        <taxon>Opisthorchiida</taxon>
        <taxon>Opisthorchiata</taxon>
        <taxon>Opisthorchiidae</taxon>
        <taxon>Clonorchis</taxon>
    </lineage>
</organism>
<keyword evidence="2 3" id="KW-0040">ANK repeat</keyword>
<dbReference type="AlphaFoldDB" id="H2KUE7"/>
<dbReference type="Pfam" id="PF12796">
    <property type="entry name" value="Ank_2"/>
    <property type="match status" value="1"/>
</dbReference>
<evidence type="ECO:0000313" key="5">
    <source>
        <dbReference type="EMBL" id="GAA37326.2"/>
    </source>
</evidence>
<protein>
    <submittedName>
        <fullName evidence="5">Serine/threonine-protein kinase TNNI3K</fullName>
    </submittedName>
</protein>
<dbReference type="GO" id="GO:0016301">
    <property type="term" value="F:kinase activity"/>
    <property type="evidence" value="ECO:0007669"/>
    <property type="project" value="UniProtKB-KW"/>
</dbReference>
<gene>
    <name evidence="5" type="ORF">CLF_108729</name>
</gene>
<dbReference type="InterPro" id="IPR002110">
    <property type="entry name" value="Ankyrin_rpt"/>
</dbReference>
<dbReference type="PROSITE" id="PS50297">
    <property type="entry name" value="ANK_REP_REGION"/>
    <property type="match status" value="1"/>
</dbReference>
<keyword evidence="5" id="KW-0808">Transferase</keyword>
<dbReference type="GO" id="GO:0070531">
    <property type="term" value="C:BRCA1-A complex"/>
    <property type="evidence" value="ECO:0007669"/>
    <property type="project" value="TreeGrafter"/>
</dbReference>
<dbReference type="GO" id="GO:0031436">
    <property type="term" value="C:BRCA1-BARD1 complex"/>
    <property type="evidence" value="ECO:0007669"/>
    <property type="project" value="TreeGrafter"/>
</dbReference>
<evidence type="ECO:0000256" key="4">
    <source>
        <dbReference type="SAM" id="MobiDB-lite"/>
    </source>
</evidence>
<evidence type="ECO:0000256" key="3">
    <source>
        <dbReference type="PROSITE-ProRule" id="PRU00023"/>
    </source>
</evidence>
<feature type="region of interest" description="Disordered" evidence="4">
    <location>
        <begin position="204"/>
        <end position="231"/>
    </location>
</feature>
<dbReference type="InterPro" id="IPR036770">
    <property type="entry name" value="Ankyrin_rpt-contain_sf"/>
</dbReference>
<proteinExistence type="predicted"/>
<dbReference type="EMBL" id="DF144065">
    <property type="protein sequence ID" value="GAA37326.2"/>
    <property type="molecule type" value="Genomic_DNA"/>
</dbReference>
<dbReference type="SMART" id="SM00248">
    <property type="entry name" value="ANK"/>
    <property type="match status" value="2"/>
</dbReference>
<name>H2KUE7_CLOSI</name>
<keyword evidence="1" id="KW-0677">Repeat</keyword>
<feature type="repeat" description="ANK" evidence="3">
    <location>
        <begin position="116"/>
        <end position="148"/>
    </location>
</feature>
<dbReference type="SUPFAM" id="SSF48403">
    <property type="entry name" value="Ankyrin repeat"/>
    <property type="match status" value="1"/>
</dbReference>
<accession>H2KUE7</accession>
<feature type="non-terminal residue" evidence="5">
    <location>
        <position position="1"/>
    </location>
</feature>
<dbReference type="PANTHER" id="PTHR24171:SF8">
    <property type="entry name" value="BRCA1-ASSOCIATED RING DOMAIN PROTEIN 1"/>
    <property type="match status" value="1"/>
</dbReference>
<evidence type="ECO:0000313" key="6">
    <source>
        <dbReference type="Proteomes" id="UP000008909"/>
    </source>
</evidence>
<dbReference type="Gene3D" id="1.25.40.20">
    <property type="entry name" value="Ankyrin repeat-containing domain"/>
    <property type="match status" value="1"/>
</dbReference>
<dbReference type="PROSITE" id="PS50088">
    <property type="entry name" value="ANK_REPEAT"/>
    <property type="match status" value="1"/>
</dbReference>
<keyword evidence="6" id="KW-1185">Reference proteome</keyword>
<dbReference type="GO" id="GO:0085020">
    <property type="term" value="P:protein K6-linked ubiquitination"/>
    <property type="evidence" value="ECO:0007669"/>
    <property type="project" value="TreeGrafter"/>
</dbReference>
<dbReference type="GO" id="GO:0004842">
    <property type="term" value="F:ubiquitin-protein transferase activity"/>
    <property type="evidence" value="ECO:0007669"/>
    <property type="project" value="TreeGrafter"/>
</dbReference>
<sequence length="231" mass="25659">RFLLFRKFPSTMSEVEQQGGETQKPNDPYLPWGFPEEFDLCDAVRVTDLKKITQCIGDGAQIDFLDGFGRTPLHYACQCEFTRSEIVTIMANVDGSYEATKMLLGNKAKVNIMDANRTTPLHLAAGGNHSAITKLLLLNGADIKVECLSGCRAVDFAPYGSETWQVLVDAETGKLPDVDDLTKTKLIPLVPKFAIQREIERQRALEEAKQQKKGKNKQGGGKNPSKKKKKK</sequence>
<reference evidence="5" key="1">
    <citation type="journal article" date="2011" name="Genome Biol.">
        <title>The draft genome of the carcinogenic human liver fluke Clonorchis sinensis.</title>
        <authorList>
            <person name="Wang X."/>
            <person name="Chen W."/>
            <person name="Huang Y."/>
            <person name="Sun J."/>
            <person name="Men J."/>
            <person name="Liu H."/>
            <person name="Luo F."/>
            <person name="Guo L."/>
            <person name="Lv X."/>
            <person name="Deng C."/>
            <person name="Zhou C."/>
            <person name="Fan Y."/>
            <person name="Li X."/>
            <person name="Huang L."/>
            <person name="Hu Y."/>
            <person name="Liang C."/>
            <person name="Hu X."/>
            <person name="Xu J."/>
            <person name="Yu X."/>
        </authorList>
    </citation>
    <scope>NUCLEOTIDE SEQUENCE [LARGE SCALE GENOMIC DNA]</scope>
    <source>
        <strain evidence="5">Henan</strain>
    </source>
</reference>
<evidence type="ECO:0000256" key="2">
    <source>
        <dbReference type="ARBA" id="ARBA00023043"/>
    </source>
</evidence>
<dbReference type="PANTHER" id="PTHR24171">
    <property type="entry name" value="ANKYRIN REPEAT DOMAIN-CONTAINING PROTEIN 39-RELATED"/>
    <property type="match status" value="1"/>
</dbReference>
<dbReference type="Proteomes" id="UP000008909">
    <property type="component" value="Unassembled WGS sequence"/>
</dbReference>